<evidence type="ECO:0000256" key="1">
    <source>
        <dbReference type="ARBA" id="ARBA00022553"/>
    </source>
</evidence>
<dbReference type="PANTHER" id="PTHR44591">
    <property type="entry name" value="STRESS RESPONSE REGULATOR PROTEIN 1"/>
    <property type="match status" value="1"/>
</dbReference>
<protein>
    <recommendedName>
        <fullName evidence="4">Response regulatory domain-containing protein</fullName>
    </recommendedName>
</protein>
<dbReference type="Gene3D" id="3.40.50.2300">
    <property type="match status" value="1"/>
</dbReference>
<evidence type="ECO:0000256" key="2">
    <source>
        <dbReference type="PROSITE-ProRule" id="PRU00169"/>
    </source>
</evidence>
<dbReference type="InterPro" id="IPR001789">
    <property type="entry name" value="Sig_transdc_resp-reg_receiver"/>
</dbReference>
<name>A0A1Y2JR47_BRAJP</name>
<dbReference type="AlphaFoldDB" id="A0A1Y2JR47"/>
<evidence type="ECO:0000313" key="5">
    <source>
        <dbReference type="EMBL" id="OSJ32121.1"/>
    </source>
</evidence>
<comment type="caution">
    <text evidence="5">The sequence shown here is derived from an EMBL/GenBank/DDBJ whole genome shotgun (WGS) entry which is preliminary data.</text>
</comment>
<dbReference type="Proteomes" id="UP000193335">
    <property type="component" value="Unassembled WGS sequence"/>
</dbReference>
<dbReference type="SUPFAM" id="SSF52172">
    <property type="entry name" value="CheY-like"/>
    <property type="match status" value="1"/>
</dbReference>
<proteinExistence type="predicted"/>
<feature type="compositionally biased region" description="Polar residues" evidence="3">
    <location>
        <begin position="30"/>
        <end position="42"/>
    </location>
</feature>
<dbReference type="InterPro" id="IPR050595">
    <property type="entry name" value="Bact_response_regulator"/>
</dbReference>
<organism evidence="5 6">
    <name type="scientific">Bradyrhizobium japonicum</name>
    <dbReference type="NCBI Taxonomy" id="375"/>
    <lineage>
        <taxon>Bacteria</taxon>
        <taxon>Pseudomonadati</taxon>
        <taxon>Pseudomonadota</taxon>
        <taxon>Alphaproteobacteria</taxon>
        <taxon>Hyphomicrobiales</taxon>
        <taxon>Nitrobacteraceae</taxon>
        <taxon>Bradyrhizobium</taxon>
    </lineage>
</organism>
<dbReference type="Pfam" id="PF00072">
    <property type="entry name" value="Response_reg"/>
    <property type="match status" value="1"/>
</dbReference>
<keyword evidence="1 2" id="KW-0597">Phosphoprotein</keyword>
<dbReference type="GO" id="GO:0000160">
    <property type="term" value="P:phosphorelay signal transduction system"/>
    <property type="evidence" value="ECO:0007669"/>
    <property type="project" value="InterPro"/>
</dbReference>
<dbReference type="InterPro" id="IPR011006">
    <property type="entry name" value="CheY-like_superfamily"/>
</dbReference>
<feature type="region of interest" description="Disordered" evidence="3">
    <location>
        <begin position="1"/>
        <end position="47"/>
    </location>
</feature>
<feature type="domain" description="Response regulatory" evidence="4">
    <location>
        <begin position="75"/>
        <end position="186"/>
    </location>
</feature>
<dbReference type="PANTHER" id="PTHR44591:SF21">
    <property type="entry name" value="TWO-COMPONENT RESPONSE REGULATOR"/>
    <property type="match status" value="1"/>
</dbReference>
<feature type="modified residue" description="4-aspartylphosphate" evidence="2">
    <location>
        <position position="124"/>
    </location>
</feature>
<dbReference type="SMART" id="SM00448">
    <property type="entry name" value="REC"/>
    <property type="match status" value="1"/>
</dbReference>
<gene>
    <name evidence="5" type="ORF">BSZ19_19985</name>
</gene>
<dbReference type="CDD" id="cd00156">
    <property type="entry name" value="REC"/>
    <property type="match status" value="1"/>
</dbReference>
<dbReference type="PROSITE" id="PS50110">
    <property type="entry name" value="RESPONSE_REGULATORY"/>
    <property type="match status" value="1"/>
</dbReference>
<dbReference type="EMBL" id="NAFL01000251">
    <property type="protein sequence ID" value="OSJ32121.1"/>
    <property type="molecule type" value="Genomic_DNA"/>
</dbReference>
<evidence type="ECO:0000259" key="4">
    <source>
        <dbReference type="PROSITE" id="PS50110"/>
    </source>
</evidence>
<evidence type="ECO:0000256" key="3">
    <source>
        <dbReference type="SAM" id="MobiDB-lite"/>
    </source>
</evidence>
<reference evidence="5 6" key="1">
    <citation type="submission" date="2017-03" db="EMBL/GenBank/DDBJ databases">
        <title>Whole genome sequences of fourteen strains of Bradyrhizobium canariense and one strain of Bradyrhizobium japonicum isolated from Lupinus (Papilionoideae: Genisteae) species in Algeria.</title>
        <authorList>
            <person name="Crovadore J."/>
            <person name="Chekireb D."/>
            <person name="Brachmann A."/>
            <person name="Chablais R."/>
            <person name="Cochard B."/>
            <person name="Lefort F."/>
        </authorList>
    </citation>
    <scope>NUCLEOTIDE SEQUENCE [LARGE SCALE GENOMIC DNA]</scope>
    <source>
        <strain evidence="5 6">UBMA197</strain>
    </source>
</reference>
<accession>A0A1Y2JR47</accession>
<sequence length="192" mass="21206">MEQGRSAADGECSPNTACGTLGFPDAPSSIVESQRPARSTGRTCDEREGVCGNAPKLRPFADRHQDRRFEESPVRILVVEDDPLIREFVVEALREEGYQVIHAANGEDALAWCGRQVADVLVTDVRLPGRVDGWQIAERWREQDPDLPVIYATGFSPVAPRPVSGSLVLQKPYDPADIVRAVKTMRRRASPN</sequence>
<evidence type="ECO:0000313" key="6">
    <source>
        <dbReference type="Proteomes" id="UP000193335"/>
    </source>
</evidence>